<feature type="region of interest" description="Disordered" evidence="1">
    <location>
        <begin position="299"/>
        <end position="323"/>
    </location>
</feature>
<organism evidence="3 4">
    <name type="scientific">Streptomyces gossypii</name>
    <dbReference type="NCBI Taxonomy" id="2883101"/>
    <lineage>
        <taxon>Bacteria</taxon>
        <taxon>Bacillati</taxon>
        <taxon>Actinomycetota</taxon>
        <taxon>Actinomycetes</taxon>
        <taxon>Kitasatosporales</taxon>
        <taxon>Streptomycetaceae</taxon>
        <taxon>Streptomyces</taxon>
    </lineage>
</organism>
<evidence type="ECO:0000259" key="2">
    <source>
        <dbReference type="PROSITE" id="PS50943"/>
    </source>
</evidence>
<dbReference type="Pfam" id="PF17765">
    <property type="entry name" value="MLTR_LBD"/>
    <property type="match status" value="1"/>
</dbReference>
<dbReference type="InterPro" id="IPR041413">
    <property type="entry name" value="MLTR_LBD"/>
</dbReference>
<accession>A0ABT2JPB6</accession>
<dbReference type="PANTHER" id="PTHR35010:SF2">
    <property type="entry name" value="BLL4672 PROTEIN"/>
    <property type="match status" value="1"/>
</dbReference>
<dbReference type="SMART" id="SM00530">
    <property type="entry name" value="HTH_XRE"/>
    <property type="match status" value="1"/>
</dbReference>
<reference evidence="3 4" key="1">
    <citation type="submission" date="2021-10" db="EMBL/GenBank/DDBJ databases">
        <title>Streptomyces gossypii sp. nov., isolated from soil collected from cotton field.</title>
        <authorList>
            <person name="Ge X."/>
            <person name="Chen X."/>
            <person name="Liu W."/>
        </authorList>
    </citation>
    <scope>NUCLEOTIDE SEQUENCE [LARGE SCALE GENOMIC DNA]</scope>
    <source>
        <strain evidence="3 4">N2-109</strain>
    </source>
</reference>
<dbReference type="PROSITE" id="PS50943">
    <property type="entry name" value="HTH_CROC1"/>
    <property type="match status" value="1"/>
</dbReference>
<comment type="caution">
    <text evidence="3">The sequence shown here is derived from an EMBL/GenBank/DDBJ whole genome shotgun (WGS) entry which is preliminary data.</text>
</comment>
<dbReference type="EMBL" id="JAJAGO010000003">
    <property type="protein sequence ID" value="MCT2589722.1"/>
    <property type="molecule type" value="Genomic_DNA"/>
</dbReference>
<dbReference type="CDD" id="cd00093">
    <property type="entry name" value="HTH_XRE"/>
    <property type="match status" value="1"/>
</dbReference>
<evidence type="ECO:0000313" key="3">
    <source>
        <dbReference type="EMBL" id="MCT2589722.1"/>
    </source>
</evidence>
<evidence type="ECO:0000313" key="4">
    <source>
        <dbReference type="Proteomes" id="UP001156389"/>
    </source>
</evidence>
<dbReference type="Gene3D" id="3.30.450.180">
    <property type="match status" value="1"/>
</dbReference>
<proteinExistence type="predicted"/>
<name>A0ABT2JPB6_9ACTN</name>
<feature type="domain" description="HTH cro/C1-type" evidence="2">
    <location>
        <begin position="36"/>
        <end position="83"/>
    </location>
</feature>
<evidence type="ECO:0000256" key="1">
    <source>
        <dbReference type="SAM" id="MobiDB-lite"/>
    </source>
</evidence>
<gene>
    <name evidence="3" type="ORF">LHJ74_07275</name>
</gene>
<dbReference type="Gene3D" id="1.10.260.40">
    <property type="entry name" value="lambda repressor-like DNA-binding domains"/>
    <property type="match status" value="1"/>
</dbReference>
<dbReference type="SUPFAM" id="SSF47413">
    <property type="entry name" value="lambda repressor-like DNA-binding domains"/>
    <property type="match status" value="1"/>
</dbReference>
<protein>
    <submittedName>
        <fullName evidence="3">Helix-turn-helix transcriptional regulator</fullName>
    </submittedName>
</protein>
<dbReference type="Pfam" id="PF13560">
    <property type="entry name" value="HTH_31"/>
    <property type="match status" value="1"/>
</dbReference>
<dbReference type="PANTHER" id="PTHR35010">
    <property type="entry name" value="BLL4672 PROTEIN-RELATED"/>
    <property type="match status" value="1"/>
</dbReference>
<dbReference type="InterPro" id="IPR010982">
    <property type="entry name" value="Lambda_DNA-bd_dom_sf"/>
</dbReference>
<dbReference type="RefSeq" id="WP_260216724.1">
    <property type="nucleotide sequence ID" value="NZ_JAJAGO010000003.1"/>
</dbReference>
<dbReference type="InterPro" id="IPR001387">
    <property type="entry name" value="Cro/C1-type_HTH"/>
</dbReference>
<sequence>MDTRPDLGEFLRSRRARLTPGDAGLPTYGGQRRVPGLRREELAQLAGVSPGYYTRLEQNLSPNVSDAVLDAVARVLRLDAAERSHLYTLVRPQARPRPAAPARPERVRPGVRVMIESFGTVPALVMGRFLDVLAWNPMAHAVLAGHLDFAAPDRPADRPNIASLLFLDPRTRELYGDWIRKARATVADLRLISGRWPDHPRLTRLLGELTEGSPEFAELWAAHSVGDCGTDTRTYHHPVVGSMAIRAELMVLPEDDGQRVAVLNAEPGSPSASALRMLAGLTGAAAGVRSPPVPFPLPVPVPASAPVPAPVSPPTDPGPRVPR</sequence>
<dbReference type="Proteomes" id="UP001156389">
    <property type="component" value="Unassembled WGS sequence"/>
</dbReference>
<keyword evidence="4" id="KW-1185">Reference proteome</keyword>